<dbReference type="GO" id="GO:0003723">
    <property type="term" value="F:RNA binding"/>
    <property type="evidence" value="ECO:0007669"/>
    <property type="project" value="UniProtKB-UniRule"/>
</dbReference>
<name>A0A7S7NR56_PALFE</name>
<dbReference type="InterPro" id="IPR023620">
    <property type="entry name" value="SmpB"/>
</dbReference>
<evidence type="ECO:0000256" key="2">
    <source>
        <dbReference type="ARBA" id="ARBA00022884"/>
    </source>
</evidence>
<dbReference type="NCBIfam" id="NF003843">
    <property type="entry name" value="PRK05422.1"/>
    <property type="match status" value="1"/>
</dbReference>
<keyword evidence="6" id="KW-1185">Reference proteome</keyword>
<accession>A0A7S7NR56</accession>
<dbReference type="CDD" id="cd09294">
    <property type="entry name" value="SmpB"/>
    <property type="match status" value="1"/>
</dbReference>
<comment type="similarity">
    <text evidence="3">Belongs to the SmpB family.</text>
</comment>
<dbReference type="HAMAP" id="MF_00023">
    <property type="entry name" value="SmpB"/>
    <property type="match status" value="1"/>
</dbReference>
<dbReference type="KEGG" id="pfer:IRI77_37105"/>
<sequence>MAADKTGIKLVSENRKAYHDFFVLEKLEAGLVLTGTEIKSAREGKVQLRDSYADIVGGEAWILNAHFSPYSHGNIWNHDPTKKRKLLLHKQEILKLFAKVREKGLAIIPLKLYLKDGLLKCELGVCKGKKLHDKREAEQTRDQEMEAKKAMNLKNSRSF</sequence>
<dbReference type="InterPro" id="IPR000037">
    <property type="entry name" value="SsrA-bd_prot"/>
</dbReference>
<protein>
    <recommendedName>
        <fullName evidence="3">SsrA-binding protein</fullName>
    </recommendedName>
    <alternativeName>
        <fullName evidence="3">Small protein B</fullName>
    </alternativeName>
</protein>
<dbReference type="GO" id="GO:0005829">
    <property type="term" value="C:cytosol"/>
    <property type="evidence" value="ECO:0007669"/>
    <property type="project" value="TreeGrafter"/>
</dbReference>
<evidence type="ECO:0000256" key="4">
    <source>
        <dbReference type="SAM" id="MobiDB-lite"/>
    </source>
</evidence>
<dbReference type="SUPFAM" id="SSF74982">
    <property type="entry name" value="Small protein B (SmpB)"/>
    <property type="match status" value="1"/>
</dbReference>
<dbReference type="RefSeq" id="WP_194449955.1">
    <property type="nucleotide sequence ID" value="NZ_CP063849.1"/>
</dbReference>
<dbReference type="PROSITE" id="PS01317">
    <property type="entry name" value="SSRP"/>
    <property type="match status" value="1"/>
</dbReference>
<dbReference type="GO" id="GO:0070930">
    <property type="term" value="P:trans-translation-dependent protein tagging"/>
    <property type="evidence" value="ECO:0007669"/>
    <property type="project" value="TreeGrafter"/>
</dbReference>
<reference evidence="5 6" key="1">
    <citation type="submission" date="2020-10" db="EMBL/GenBank/DDBJ databases">
        <title>Complete genome sequence of Paludibaculum fermentans P105T, a facultatively anaerobic acidobacterium capable of dissimilatory Fe(III) reduction.</title>
        <authorList>
            <person name="Dedysh S.N."/>
            <person name="Beletsky A.V."/>
            <person name="Kulichevskaya I.S."/>
            <person name="Mardanov A.V."/>
            <person name="Ravin N.V."/>
        </authorList>
    </citation>
    <scope>NUCLEOTIDE SEQUENCE [LARGE SCALE GENOMIC DNA]</scope>
    <source>
        <strain evidence="5 6">P105</strain>
    </source>
</reference>
<dbReference type="EMBL" id="CP063849">
    <property type="protein sequence ID" value="QOY88292.1"/>
    <property type="molecule type" value="Genomic_DNA"/>
</dbReference>
<dbReference type="PANTHER" id="PTHR30308:SF2">
    <property type="entry name" value="SSRA-BINDING PROTEIN"/>
    <property type="match status" value="1"/>
</dbReference>
<dbReference type="AlphaFoldDB" id="A0A7S7NR56"/>
<comment type="subcellular location">
    <subcellularLocation>
        <location evidence="3">Cytoplasm</location>
    </subcellularLocation>
    <text evidence="3">The tmRNA-SmpB complex associates with stalled 70S ribosomes.</text>
</comment>
<dbReference type="Pfam" id="PF01668">
    <property type="entry name" value="SmpB"/>
    <property type="match status" value="1"/>
</dbReference>
<dbReference type="Gene3D" id="2.40.280.10">
    <property type="match status" value="1"/>
</dbReference>
<comment type="function">
    <text evidence="3">Required for rescue of stalled ribosomes mediated by trans-translation. Binds to transfer-messenger RNA (tmRNA), required for stable association of tmRNA with ribosomes. tmRNA and SmpB together mimic tRNA shape, replacing the anticodon stem-loop with SmpB. tmRNA is encoded by the ssrA gene; the 2 termini fold to resemble tRNA(Ala) and it encodes a 'tag peptide', a short internal open reading frame. During trans-translation Ala-aminoacylated tmRNA acts like a tRNA, entering the A-site of stalled ribosomes, displacing the stalled mRNA. The ribosome then switches to translate the ORF on the tmRNA; the nascent peptide is terminated with the 'tag peptide' encoded by the tmRNA and targeted for degradation. The ribosome is freed to recommence translation, which seems to be the essential function of trans-translation.</text>
</comment>
<feature type="compositionally biased region" description="Basic and acidic residues" evidence="4">
    <location>
        <begin position="137"/>
        <end position="149"/>
    </location>
</feature>
<gene>
    <name evidence="3 5" type="primary">smpB</name>
    <name evidence="5" type="ORF">IRI77_37105</name>
</gene>
<dbReference type="Proteomes" id="UP000593892">
    <property type="component" value="Chromosome"/>
</dbReference>
<keyword evidence="2 3" id="KW-0694">RNA-binding</keyword>
<dbReference type="NCBIfam" id="TIGR00086">
    <property type="entry name" value="smpB"/>
    <property type="match status" value="1"/>
</dbReference>
<evidence type="ECO:0000313" key="6">
    <source>
        <dbReference type="Proteomes" id="UP000593892"/>
    </source>
</evidence>
<dbReference type="GO" id="GO:0070929">
    <property type="term" value="P:trans-translation"/>
    <property type="evidence" value="ECO:0007669"/>
    <property type="project" value="UniProtKB-UniRule"/>
</dbReference>
<proteinExistence type="inferred from homology"/>
<dbReference type="InterPro" id="IPR020081">
    <property type="entry name" value="SsrA-bd_prot_CS"/>
</dbReference>
<keyword evidence="1 3" id="KW-0963">Cytoplasm</keyword>
<evidence type="ECO:0000256" key="3">
    <source>
        <dbReference type="HAMAP-Rule" id="MF_00023"/>
    </source>
</evidence>
<organism evidence="5 6">
    <name type="scientific">Paludibaculum fermentans</name>
    <dbReference type="NCBI Taxonomy" id="1473598"/>
    <lineage>
        <taxon>Bacteria</taxon>
        <taxon>Pseudomonadati</taxon>
        <taxon>Acidobacteriota</taxon>
        <taxon>Terriglobia</taxon>
        <taxon>Bryobacterales</taxon>
        <taxon>Bryobacteraceae</taxon>
        <taxon>Paludibaculum</taxon>
    </lineage>
</organism>
<dbReference type="PANTHER" id="PTHR30308">
    <property type="entry name" value="TMRNA-BINDING COMPONENT OF TRANS-TRANSLATION TAGGING COMPLEX"/>
    <property type="match status" value="1"/>
</dbReference>
<feature type="region of interest" description="Disordered" evidence="4">
    <location>
        <begin position="137"/>
        <end position="159"/>
    </location>
</feature>
<evidence type="ECO:0000256" key="1">
    <source>
        <dbReference type="ARBA" id="ARBA00022490"/>
    </source>
</evidence>
<evidence type="ECO:0000313" key="5">
    <source>
        <dbReference type="EMBL" id="QOY88292.1"/>
    </source>
</evidence>